<gene>
    <name evidence="3" type="ORF">CLV68_4496</name>
</gene>
<feature type="transmembrane region" description="Helical" evidence="2">
    <location>
        <begin position="156"/>
        <end position="180"/>
    </location>
</feature>
<accession>A0A421B274</accession>
<name>A0A421B274_9PSEU</name>
<feature type="transmembrane region" description="Helical" evidence="2">
    <location>
        <begin position="122"/>
        <end position="144"/>
    </location>
</feature>
<evidence type="ECO:0000313" key="4">
    <source>
        <dbReference type="Proteomes" id="UP000282454"/>
    </source>
</evidence>
<keyword evidence="4" id="KW-1185">Reference proteome</keyword>
<dbReference type="Proteomes" id="UP000282454">
    <property type="component" value="Unassembled WGS sequence"/>
</dbReference>
<dbReference type="EMBL" id="RCDD01000003">
    <property type="protein sequence ID" value="RLK58396.1"/>
    <property type="molecule type" value="Genomic_DNA"/>
</dbReference>
<sequence length="239" mass="25929">MAFNEPNSPYTNDPQQGGPPDVPPVAPLVPPAPYPQPVPAALPPRYLDSDPAPGQRVPWPEPSDEDESSWGAGIPLGLLLLAISSGLLWFEHGVALPETRAVLDFVLLGAWSPGRTGGGGTLRLVVVVITLIVFGVLTLVRFWFIRARARAEHEPGRPIAILCLTLARTFLITEAVAIFFHADRLNDPSEQGWLLFGTPIGRPPSGWTSFASTWLLWIIIAIVVVGMTLNSTARAIRRR</sequence>
<evidence type="ECO:0000256" key="1">
    <source>
        <dbReference type="SAM" id="MobiDB-lite"/>
    </source>
</evidence>
<dbReference type="AlphaFoldDB" id="A0A421B274"/>
<organism evidence="3 4">
    <name type="scientific">Actinokineospora cianjurensis</name>
    <dbReference type="NCBI Taxonomy" id="585224"/>
    <lineage>
        <taxon>Bacteria</taxon>
        <taxon>Bacillati</taxon>
        <taxon>Actinomycetota</taxon>
        <taxon>Actinomycetes</taxon>
        <taxon>Pseudonocardiales</taxon>
        <taxon>Pseudonocardiaceae</taxon>
        <taxon>Actinokineospora</taxon>
    </lineage>
</organism>
<evidence type="ECO:0000256" key="2">
    <source>
        <dbReference type="SAM" id="Phobius"/>
    </source>
</evidence>
<comment type="caution">
    <text evidence="3">The sequence shown here is derived from an EMBL/GenBank/DDBJ whole genome shotgun (WGS) entry which is preliminary data.</text>
</comment>
<reference evidence="3 4" key="1">
    <citation type="submission" date="2018-10" db="EMBL/GenBank/DDBJ databases">
        <title>Genomic Encyclopedia of Archaeal and Bacterial Type Strains, Phase II (KMG-II): from individual species to whole genera.</title>
        <authorList>
            <person name="Goeker M."/>
        </authorList>
    </citation>
    <scope>NUCLEOTIDE SEQUENCE [LARGE SCALE GENOMIC DNA]</scope>
    <source>
        <strain evidence="3 4">DSM 45657</strain>
    </source>
</reference>
<keyword evidence="2" id="KW-0472">Membrane</keyword>
<protein>
    <submittedName>
        <fullName evidence="3">Uncharacterized protein</fullName>
    </submittedName>
</protein>
<proteinExistence type="predicted"/>
<evidence type="ECO:0000313" key="3">
    <source>
        <dbReference type="EMBL" id="RLK58396.1"/>
    </source>
</evidence>
<feature type="region of interest" description="Disordered" evidence="1">
    <location>
        <begin position="1"/>
        <end position="68"/>
    </location>
</feature>
<feature type="transmembrane region" description="Helical" evidence="2">
    <location>
        <begin position="214"/>
        <end position="233"/>
    </location>
</feature>
<feature type="compositionally biased region" description="Polar residues" evidence="1">
    <location>
        <begin position="1"/>
        <end position="12"/>
    </location>
</feature>
<feature type="compositionally biased region" description="Pro residues" evidence="1">
    <location>
        <begin position="20"/>
        <end position="42"/>
    </location>
</feature>
<dbReference type="RefSeq" id="WP_147460114.1">
    <property type="nucleotide sequence ID" value="NZ_RCDD01000003.1"/>
</dbReference>
<keyword evidence="2" id="KW-0812">Transmembrane</keyword>
<keyword evidence="2" id="KW-1133">Transmembrane helix</keyword>